<protein>
    <submittedName>
        <fullName evidence="2">MBL fold metallo-hydrolase</fullName>
    </submittedName>
</protein>
<dbReference type="Gene3D" id="3.60.15.10">
    <property type="entry name" value="Ribonuclease Z/Hydroxyacylglutathione hydrolase-like"/>
    <property type="match status" value="1"/>
</dbReference>
<dbReference type="SMART" id="SM00849">
    <property type="entry name" value="Lactamase_B"/>
    <property type="match status" value="1"/>
</dbReference>
<dbReference type="EMBL" id="BAABFL010000386">
    <property type="protein sequence ID" value="GAA4650326.1"/>
    <property type="molecule type" value="Genomic_DNA"/>
</dbReference>
<comment type="caution">
    <text evidence="2">The sequence shown here is derived from an EMBL/GenBank/DDBJ whole genome shotgun (WGS) entry which is preliminary data.</text>
</comment>
<feature type="domain" description="Metallo-beta-lactamase" evidence="1">
    <location>
        <begin position="21"/>
        <end position="182"/>
    </location>
</feature>
<evidence type="ECO:0000313" key="3">
    <source>
        <dbReference type="Proteomes" id="UP001500604"/>
    </source>
</evidence>
<dbReference type="RefSeq" id="WP_345196481.1">
    <property type="nucleotide sequence ID" value="NZ_BAABFL010000386.1"/>
</dbReference>
<reference evidence="3" key="1">
    <citation type="journal article" date="2019" name="Int. J. Syst. Evol. Microbiol.">
        <title>The Global Catalogue of Microorganisms (GCM) 10K type strain sequencing project: providing services to taxonomists for standard genome sequencing and annotation.</title>
        <authorList>
            <consortium name="The Broad Institute Genomics Platform"/>
            <consortium name="The Broad Institute Genome Sequencing Center for Infectious Disease"/>
            <person name="Wu L."/>
            <person name="Ma J."/>
        </authorList>
    </citation>
    <scope>NUCLEOTIDE SEQUENCE [LARGE SCALE GENOMIC DNA]</scope>
    <source>
        <strain evidence="3">JCM 17805</strain>
    </source>
</reference>
<dbReference type="Proteomes" id="UP001500604">
    <property type="component" value="Unassembled WGS sequence"/>
</dbReference>
<dbReference type="InterPro" id="IPR036866">
    <property type="entry name" value="RibonucZ/Hydroxyglut_hydro"/>
</dbReference>
<name>A0ABP8V3F3_9GAMM</name>
<keyword evidence="3" id="KW-1185">Reference proteome</keyword>
<evidence type="ECO:0000259" key="1">
    <source>
        <dbReference type="SMART" id="SM00849"/>
    </source>
</evidence>
<sequence>MRQCYEDLWQTTLENPFSNVNTHAYLIRHDDGNILVYNTSNTDDIQAMAALGGVRLQCLSHRHEAGDSLRLINETYHPRLCVDRLEAPYINQRDISLALSGTTTLATNFVAMPTPGHTEGGFSYVYRSPTGLTYLFTGDTFFLSDAQWSTFVLADQGGCPSRLAHSLMALRELQPDVVLCSASVGDMAVAEVSGDDWTYAIDNNIHCLRDSKDSEEP</sequence>
<accession>A0ABP8V3F3</accession>
<dbReference type="PANTHER" id="PTHR42773">
    <property type="entry name" value="METALLO-BETA-LACTAMASE-RELATED"/>
    <property type="match status" value="1"/>
</dbReference>
<gene>
    <name evidence="2" type="ORF">GCM10023116_26090</name>
</gene>
<organism evidence="2 3">
    <name type="scientific">Kistimonas scapharcae</name>
    <dbReference type="NCBI Taxonomy" id="1036133"/>
    <lineage>
        <taxon>Bacteria</taxon>
        <taxon>Pseudomonadati</taxon>
        <taxon>Pseudomonadota</taxon>
        <taxon>Gammaproteobacteria</taxon>
        <taxon>Oceanospirillales</taxon>
        <taxon>Endozoicomonadaceae</taxon>
        <taxon>Kistimonas</taxon>
    </lineage>
</organism>
<dbReference type="InterPro" id="IPR001279">
    <property type="entry name" value="Metallo-B-lactamas"/>
</dbReference>
<dbReference type="PANTHER" id="PTHR42773:SF1">
    <property type="entry name" value="METALLO-BETA-LACTAMASE FAMILY PROTEIN"/>
    <property type="match status" value="1"/>
</dbReference>
<evidence type="ECO:0000313" key="2">
    <source>
        <dbReference type="EMBL" id="GAA4650326.1"/>
    </source>
</evidence>
<proteinExistence type="predicted"/>
<dbReference type="SUPFAM" id="SSF56281">
    <property type="entry name" value="Metallo-hydrolase/oxidoreductase"/>
    <property type="match status" value="1"/>
</dbReference>